<name>A0AAN9TXA0_9HEMI</name>
<gene>
    <name evidence="2" type="ORF">V9T40_007360</name>
</gene>
<protein>
    <submittedName>
        <fullName evidence="2">Uncharacterized protein</fullName>
    </submittedName>
</protein>
<dbReference type="AlphaFoldDB" id="A0AAN9TXA0"/>
<accession>A0AAN9TXA0</accession>
<organism evidence="2 3">
    <name type="scientific">Parthenolecanium corni</name>
    <dbReference type="NCBI Taxonomy" id="536013"/>
    <lineage>
        <taxon>Eukaryota</taxon>
        <taxon>Metazoa</taxon>
        <taxon>Ecdysozoa</taxon>
        <taxon>Arthropoda</taxon>
        <taxon>Hexapoda</taxon>
        <taxon>Insecta</taxon>
        <taxon>Pterygota</taxon>
        <taxon>Neoptera</taxon>
        <taxon>Paraneoptera</taxon>
        <taxon>Hemiptera</taxon>
        <taxon>Sternorrhyncha</taxon>
        <taxon>Coccoidea</taxon>
        <taxon>Coccidae</taxon>
        <taxon>Parthenolecanium</taxon>
    </lineage>
</organism>
<evidence type="ECO:0000313" key="3">
    <source>
        <dbReference type="Proteomes" id="UP001367676"/>
    </source>
</evidence>
<feature type="region of interest" description="Disordered" evidence="1">
    <location>
        <begin position="56"/>
        <end position="88"/>
    </location>
</feature>
<evidence type="ECO:0000313" key="2">
    <source>
        <dbReference type="EMBL" id="KAK7605502.1"/>
    </source>
</evidence>
<keyword evidence="3" id="KW-1185">Reference proteome</keyword>
<comment type="caution">
    <text evidence="2">The sequence shown here is derived from an EMBL/GenBank/DDBJ whole genome shotgun (WGS) entry which is preliminary data.</text>
</comment>
<proteinExistence type="predicted"/>
<dbReference type="Proteomes" id="UP001367676">
    <property type="component" value="Unassembled WGS sequence"/>
</dbReference>
<sequence length="129" mass="14414">MRAPICLHEPQKKSTVSRTNDFRPSRHTIYNYSQLMHRQQICMYLELGRALKMTCEPGSRPVRRPPQTCSRDRGSQPQSRAEPLKSRLDDVGAHKRIRLCATHIRTSSAAQGSASLVGSANIATRGDAT</sequence>
<dbReference type="EMBL" id="JBBCAQ010000002">
    <property type="protein sequence ID" value="KAK7605502.1"/>
    <property type="molecule type" value="Genomic_DNA"/>
</dbReference>
<reference evidence="2 3" key="1">
    <citation type="submission" date="2024-03" db="EMBL/GenBank/DDBJ databases">
        <title>Adaptation during the transition from Ophiocordyceps entomopathogen to insect associate is accompanied by gene loss and intensified selection.</title>
        <authorList>
            <person name="Ward C.M."/>
            <person name="Onetto C.A."/>
            <person name="Borneman A.R."/>
        </authorList>
    </citation>
    <scope>NUCLEOTIDE SEQUENCE [LARGE SCALE GENOMIC DNA]</scope>
    <source>
        <strain evidence="2">AWRI1</strain>
        <tissue evidence="2">Single Adult Female</tissue>
    </source>
</reference>
<feature type="region of interest" description="Disordered" evidence="1">
    <location>
        <begin position="109"/>
        <end position="129"/>
    </location>
</feature>
<evidence type="ECO:0000256" key="1">
    <source>
        <dbReference type="SAM" id="MobiDB-lite"/>
    </source>
</evidence>
<feature type="compositionally biased region" description="Polar residues" evidence="1">
    <location>
        <begin position="109"/>
        <end position="122"/>
    </location>
</feature>